<feature type="chain" id="PRO_5009263608" description="WD40-like Beta Propeller Repeat" evidence="1">
    <location>
        <begin position="29"/>
        <end position="951"/>
    </location>
</feature>
<feature type="signal peptide" evidence="1">
    <location>
        <begin position="1"/>
        <end position="28"/>
    </location>
</feature>
<protein>
    <recommendedName>
        <fullName evidence="4">WD40-like Beta Propeller Repeat</fullName>
    </recommendedName>
</protein>
<dbReference type="EMBL" id="LT629740">
    <property type="protein sequence ID" value="SDS86890.1"/>
    <property type="molecule type" value="Genomic_DNA"/>
</dbReference>
<dbReference type="PANTHER" id="PTHR36842:SF1">
    <property type="entry name" value="PROTEIN TOLB"/>
    <property type="match status" value="1"/>
</dbReference>
<organism evidence="2 3">
    <name type="scientific">Mucilaginibacter mallensis</name>
    <dbReference type="NCBI Taxonomy" id="652787"/>
    <lineage>
        <taxon>Bacteria</taxon>
        <taxon>Pseudomonadati</taxon>
        <taxon>Bacteroidota</taxon>
        <taxon>Sphingobacteriia</taxon>
        <taxon>Sphingobacteriales</taxon>
        <taxon>Sphingobacteriaceae</taxon>
        <taxon>Mucilaginibacter</taxon>
    </lineage>
</organism>
<dbReference type="PANTHER" id="PTHR36842">
    <property type="entry name" value="PROTEIN TOLB HOMOLOG"/>
    <property type="match status" value="1"/>
</dbReference>
<name>A0A1H1VQX1_MUCMA</name>
<dbReference type="STRING" id="652787.SAMN05216490_1982"/>
<dbReference type="Gene3D" id="2.120.10.30">
    <property type="entry name" value="TolB, C-terminal domain"/>
    <property type="match status" value="1"/>
</dbReference>
<dbReference type="AlphaFoldDB" id="A0A1H1VQX1"/>
<evidence type="ECO:0008006" key="4">
    <source>
        <dbReference type="Google" id="ProtNLM"/>
    </source>
</evidence>
<dbReference type="SUPFAM" id="SSF69304">
    <property type="entry name" value="Tricorn protease N-terminal domain"/>
    <property type="match status" value="1"/>
</dbReference>
<evidence type="ECO:0000313" key="2">
    <source>
        <dbReference type="EMBL" id="SDS86890.1"/>
    </source>
</evidence>
<reference evidence="2 3" key="1">
    <citation type="submission" date="2016-10" db="EMBL/GenBank/DDBJ databases">
        <authorList>
            <person name="de Groot N.N."/>
        </authorList>
    </citation>
    <scope>NUCLEOTIDE SEQUENCE [LARGE SCALE GENOMIC DNA]</scope>
    <source>
        <strain evidence="2 3">MP1X4</strain>
    </source>
</reference>
<proteinExistence type="predicted"/>
<dbReference type="OrthoDB" id="9799878at2"/>
<dbReference type="RefSeq" id="WP_091371734.1">
    <property type="nucleotide sequence ID" value="NZ_LT629740.1"/>
</dbReference>
<evidence type="ECO:0000256" key="1">
    <source>
        <dbReference type="SAM" id="SignalP"/>
    </source>
</evidence>
<keyword evidence="3" id="KW-1185">Reference proteome</keyword>
<dbReference type="Proteomes" id="UP000199679">
    <property type="component" value="Chromosome I"/>
</dbReference>
<gene>
    <name evidence="2" type="ORF">SAMN05216490_1982</name>
</gene>
<accession>A0A1H1VQX1</accession>
<keyword evidence="1" id="KW-0732">Signal</keyword>
<dbReference type="InterPro" id="IPR011042">
    <property type="entry name" value="6-blade_b-propeller_TolB-like"/>
</dbReference>
<evidence type="ECO:0000313" key="3">
    <source>
        <dbReference type="Proteomes" id="UP000199679"/>
    </source>
</evidence>
<sequence>MKQSVIPPFLRCSFLLLLLVGTATITKAQEFGGNPPSIKWDQVNTPAAKVIFPFGLDSAGLRVANIVEQMNKVIQPTIGFKQKQVSILLQNQTTIANAYVQLAPFRSEFYLTPDQNSFAIGSLPWPEQLAIHEFRHVQQYNNFNVGVSKVLHVIFGEGGQAVGNELSIPNWFFEGDAVFNETHVSDQGRGRIPYFFDGYRALWADGRDYSYMKLRNGSYLDYTPDWYPLGYMLVSYGREKYGDYFWKNVTHDAAAYKGGLYPFERAIKKYAGVDFVQFRNDGLNYYKQQFITQTPQQFAGNKYKKNQHFIADQEYPVYVNDSTIIYMKSTYNHIPVFVVKTGAKERKISVRDFSLDSYFDYHDGKIAYASYRQDLRWNYRDYSDIIVVDVKTGKEHRITVRSKYFSPSFSADGKRIIAVKVGPSGKSDLHLLDMNDGKLITAIPNKDGLFFTYPKFYDNDRLISAVRNNKGKMSLALISIKTGDVKYLLPFTYQPIAFPLVHRDTVYFSAVSGINDKLFALSVNDHKLYELTNDSLKSSIGNYQPTISANKMAWVSFTAFGYKMHEADKSVIQWNSLPDVSLPGGMPDFAISALKRDSSTDLLANVVDSSLKVTKYHKSYHLFNFHSLIPDISDPNYTFSLSGENVLNTFQSALSFTYNRNEGYKEFGFDGIYGALFPYIDGGADYTIDRRAYYRGENVYWNETTIHGGLELPLNLSSGKLSTSLAIGSDLYYSSTNFQQPFQHDFNDISYTYLNNYIVFNNSIQQAKQNIYPRFGQSITLNYKNAISGISATQFLANGTFYFPGLFVNHNLIINVAHQQKGNDNNVIDFSNDFPFSRGYTAENLYDMNKASASYDFPIAYPDWGVANTIYFLRLRGNLFYDYTHATDFYTDGSKFKGTFRSTGLELFFDTQWFNQESISFGIRYSRLLDPDIFGGTGRNRIEIVLPVSFF</sequence>